<proteinExistence type="predicted"/>
<comment type="caution">
    <text evidence="1">The sequence shown here is derived from an EMBL/GenBank/DDBJ whole genome shotgun (WGS) entry which is preliminary data.</text>
</comment>
<reference evidence="1 2" key="1">
    <citation type="submission" date="2020-10" db="EMBL/GenBank/DDBJ databases">
        <authorList>
            <person name="Castelo-Branco R."/>
            <person name="Eusebio N."/>
            <person name="Adriana R."/>
            <person name="Vieira A."/>
            <person name="Brugerolle De Fraissinette N."/>
            <person name="Rezende De Castro R."/>
            <person name="Schneider M.P."/>
            <person name="Vasconcelos V."/>
            <person name="Leao P.N."/>
        </authorList>
    </citation>
    <scope>NUCLEOTIDE SEQUENCE [LARGE SCALE GENOMIC DNA]</scope>
    <source>
        <strain evidence="1 2">LEGE 03274</strain>
    </source>
</reference>
<evidence type="ECO:0000313" key="1">
    <source>
        <dbReference type="EMBL" id="MBE9222753.1"/>
    </source>
</evidence>
<dbReference type="Proteomes" id="UP000654604">
    <property type="component" value="Unassembled WGS sequence"/>
</dbReference>
<protein>
    <submittedName>
        <fullName evidence="1">Recombinase family protein</fullName>
    </submittedName>
</protein>
<evidence type="ECO:0000313" key="2">
    <source>
        <dbReference type="Proteomes" id="UP000654604"/>
    </source>
</evidence>
<gene>
    <name evidence="1" type="ORF">IQ215_08595</name>
</gene>
<dbReference type="RefSeq" id="WP_193800904.1">
    <property type="nucleotide sequence ID" value="NZ_JADEWC010000016.1"/>
</dbReference>
<name>A0ABR9V4E2_9CHRO</name>
<keyword evidence="2" id="KW-1185">Reference proteome</keyword>
<dbReference type="EMBL" id="JADEWC010000016">
    <property type="protein sequence ID" value="MBE9222753.1"/>
    <property type="molecule type" value="Genomic_DNA"/>
</dbReference>
<accession>A0ABR9V4E2</accession>
<dbReference type="SUPFAM" id="SSF52540">
    <property type="entry name" value="P-loop containing nucleoside triphosphate hydrolases"/>
    <property type="match status" value="1"/>
</dbReference>
<sequence length="703" mass="81271">MIQNNALWIEGNSCCGKTTTLATQLKKWLNTQNDIPPINPPLILSFNREKRINLQELIFSKIETLNCTIDIKTPSGFMINEVELFFPLIAQQLNIKSLFPIRLYPETEQELASQLWRESITPEIISLFGSESIFVRRLLDLLQLAGMAGIPPQEISNRLEKGQVFLVDNIDQDLWKKFDHLLLQWRQWCLDKGLLSYGIIYELYWRYLLPNSKYQQTLLNRYGAIFADDLDNFPAIMGDLFKFFLHHDYKCIFTYNNKGKVRLGLNADPDYLKTIANYCHQKSLTVNPAENMANNLESSLQNLIEDNIIDRDNYENIFSIKTRARAELITQVTTFILHHIQQNNINPADIAIIAPGLDEVARFNFLHFFQANNIPIEPLQEKRPLIASPLVRSQLTLLGLIFRGNGRLIERDMVAEMLTILSPHSITPWGLQPDIDPVRAGLLADYCYHIDIESPHLLPIDNIPSENPKHSSLQGRISYKTFIAYNHIRDWINQIKQEIKEKKLSPLAVIDKINQKYFNNIQSLTYIQINNLREFKQTANHFWLVKSRLEKNIPPHQFLTEFIILLRKGTITANPHPMNPLLKGKTNKGITLATIYQYRTSNQSHRWQFWLDASSNLWSKGGATELFASSLFLRGWQQKPSTIEYQESQEKQRIDRVIHDLLSRATDKIFLCHSDLDVNGNEQMGSLLSLVYLAPSADFINLN</sequence>
<organism evidence="1 2">
    <name type="scientific">Cyanobacterium stanieri LEGE 03274</name>
    <dbReference type="NCBI Taxonomy" id="1828756"/>
    <lineage>
        <taxon>Bacteria</taxon>
        <taxon>Bacillati</taxon>
        <taxon>Cyanobacteriota</taxon>
        <taxon>Cyanophyceae</taxon>
        <taxon>Oscillatoriophycideae</taxon>
        <taxon>Chroococcales</taxon>
        <taxon>Geminocystaceae</taxon>
        <taxon>Cyanobacterium</taxon>
    </lineage>
</organism>
<dbReference type="InterPro" id="IPR027417">
    <property type="entry name" value="P-loop_NTPase"/>
</dbReference>